<evidence type="ECO:0000313" key="1">
    <source>
        <dbReference type="EMBL" id="CAB4011928.1"/>
    </source>
</evidence>
<evidence type="ECO:0000313" key="2">
    <source>
        <dbReference type="Proteomes" id="UP001152795"/>
    </source>
</evidence>
<sequence>MACSLESLEIVMDSIDKYCLMTGEDGHRSQGKPEEAVKQIVADLIEKEAFNHQPGRDGYPSFPNFPSSILDGGLTIETFTNG</sequence>
<reference evidence="1" key="1">
    <citation type="submission" date="2020-04" db="EMBL/GenBank/DDBJ databases">
        <authorList>
            <person name="Alioto T."/>
            <person name="Alioto T."/>
            <person name="Gomez Garrido J."/>
        </authorList>
    </citation>
    <scope>NUCLEOTIDE SEQUENCE</scope>
    <source>
        <strain evidence="1">A484AB</strain>
    </source>
</reference>
<accession>A0A6S7JLJ3</accession>
<organism evidence="1 2">
    <name type="scientific">Paramuricea clavata</name>
    <name type="common">Red gorgonian</name>
    <name type="synonym">Violescent sea-whip</name>
    <dbReference type="NCBI Taxonomy" id="317549"/>
    <lineage>
        <taxon>Eukaryota</taxon>
        <taxon>Metazoa</taxon>
        <taxon>Cnidaria</taxon>
        <taxon>Anthozoa</taxon>
        <taxon>Octocorallia</taxon>
        <taxon>Malacalcyonacea</taxon>
        <taxon>Plexauridae</taxon>
        <taxon>Paramuricea</taxon>
    </lineage>
</organism>
<comment type="caution">
    <text evidence="1">The sequence shown here is derived from an EMBL/GenBank/DDBJ whole genome shotgun (WGS) entry which is preliminary data.</text>
</comment>
<dbReference type="OrthoDB" id="5987212at2759"/>
<protein>
    <submittedName>
        <fullName evidence="1">Uncharacterized protein</fullName>
    </submittedName>
</protein>
<name>A0A6S7JLJ3_PARCT</name>
<dbReference type="EMBL" id="CACRXK020007316">
    <property type="protein sequence ID" value="CAB4011928.1"/>
    <property type="molecule type" value="Genomic_DNA"/>
</dbReference>
<proteinExistence type="predicted"/>
<gene>
    <name evidence="1" type="ORF">PACLA_8A069931</name>
</gene>
<keyword evidence="2" id="KW-1185">Reference proteome</keyword>
<dbReference type="AlphaFoldDB" id="A0A6S7JLJ3"/>
<dbReference type="Proteomes" id="UP001152795">
    <property type="component" value="Unassembled WGS sequence"/>
</dbReference>